<dbReference type="InterPro" id="IPR050214">
    <property type="entry name" value="Cys_Synth/Cystath_Beta-Synth"/>
</dbReference>
<dbReference type="Pfam" id="PF00291">
    <property type="entry name" value="PALP"/>
    <property type="match status" value="1"/>
</dbReference>
<dbReference type="Gene3D" id="3.40.50.1100">
    <property type="match status" value="2"/>
</dbReference>
<sequence length="512" mass="55740">MTPISSNKGEESATHAHSHASLAPIDVRNEICPDILSAIGNTPLVQLNSVPSTYGVEATILCKCEFFNAGGSVKDRIALQMILDAEKSGRIKPGDTLIEPTSGNTGIGLALACAVKNYKSVIVLPEKMSKEKVDVLKALGSTIVRTPTEAAWDAPDSHISVAKRLNDEIPNSHILDQYVNLSNPDAHYYGTGEEIWKQCGGKIDCLVAGAGTGGTISGTARKLKEYNPNLIVVGVDPQGSILAEPDSLNDEKRLEPYQVEGIGYDFIPDVLDRKLVDHWVKSNDCDSLVMMRRLIRDEGLLCGGSCGAATMGAIEAIKKYKLTKDQVVVVILPDSVRNYMTKALSDTWMLDHDFIDNDVIKQTKIQQWWSSRRVCDIPMATPLTITSEVTCKSAIQLLKDEGFDMVPVIENNGLAGVVTLGNITSRILSGTATSDQSVKDAKVIYKAFKKIGMNDKLSELARLLDHEPFVLVVTEQRCFRSPGKVDKHVVVSGIVTRIDLLDYISKNEGSSK</sequence>
<protein>
    <recommendedName>
        <fullName evidence="20 24">Cystathionine beta-synthase</fullName>
        <ecNumber evidence="7 24">4.2.1.22</ecNumber>
    </recommendedName>
</protein>
<comment type="cofactor">
    <cofactor evidence="1 24">
        <name>pyridoxal 5'-phosphate</name>
        <dbReference type="ChEBI" id="CHEBI:597326"/>
    </cofactor>
</comment>
<evidence type="ECO:0000256" key="12">
    <source>
        <dbReference type="ARBA" id="ARBA00022617"/>
    </source>
</evidence>
<dbReference type="GO" id="GO:0005737">
    <property type="term" value="C:cytoplasm"/>
    <property type="evidence" value="ECO:0007669"/>
    <property type="project" value="UniProtKB-SubCell"/>
</dbReference>
<dbReference type="FunFam" id="3.40.50.1100:FF:000118">
    <property type="entry name" value="Related to CYS4-cystathionine beta-synthase"/>
    <property type="match status" value="1"/>
</dbReference>
<dbReference type="EC" id="4.2.1.22" evidence="7 24"/>
<feature type="domain" description="CBS" evidence="26">
    <location>
        <begin position="376"/>
        <end position="433"/>
    </location>
</feature>
<evidence type="ECO:0000256" key="22">
    <source>
        <dbReference type="ARBA" id="ARBA00047490"/>
    </source>
</evidence>
<dbReference type="GO" id="GO:0019343">
    <property type="term" value="P:cysteine biosynthetic process via cystathionine"/>
    <property type="evidence" value="ECO:0007669"/>
    <property type="project" value="UniProtKB-UniRule"/>
</dbReference>
<evidence type="ECO:0000313" key="27">
    <source>
        <dbReference type="EMBL" id="GFH52227.1"/>
    </source>
</evidence>
<keyword evidence="24" id="KW-0198">Cysteine biosynthesis</keyword>
<evidence type="ECO:0000256" key="19">
    <source>
        <dbReference type="ARBA" id="ARBA00023242"/>
    </source>
</evidence>
<dbReference type="PANTHER" id="PTHR10314">
    <property type="entry name" value="CYSTATHIONINE BETA-SYNTHASE"/>
    <property type="match status" value="1"/>
</dbReference>
<dbReference type="Gene3D" id="3.10.580.10">
    <property type="entry name" value="CBS-domain"/>
    <property type="match status" value="1"/>
</dbReference>
<evidence type="ECO:0000256" key="10">
    <source>
        <dbReference type="ARBA" id="ARBA00022553"/>
    </source>
</evidence>
<name>A0AAD3CU13_9STRA</name>
<dbReference type="Proteomes" id="UP001054902">
    <property type="component" value="Unassembled WGS sequence"/>
</dbReference>
<proteinExistence type="inferred from homology"/>
<evidence type="ECO:0000256" key="6">
    <source>
        <dbReference type="ARBA" id="ARBA00011881"/>
    </source>
</evidence>
<organism evidence="27 28">
    <name type="scientific">Chaetoceros tenuissimus</name>
    <dbReference type="NCBI Taxonomy" id="426638"/>
    <lineage>
        <taxon>Eukaryota</taxon>
        <taxon>Sar</taxon>
        <taxon>Stramenopiles</taxon>
        <taxon>Ochrophyta</taxon>
        <taxon>Bacillariophyta</taxon>
        <taxon>Coscinodiscophyceae</taxon>
        <taxon>Chaetocerotophycidae</taxon>
        <taxon>Chaetocerotales</taxon>
        <taxon>Chaetocerotaceae</taxon>
        <taxon>Chaetoceros</taxon>
    </lineage>
</organism>
<evidence type="ECO:0000256" key="23">
    <source>
        <dbReference type="PROSITE-ProRule" id="PRU00703"/>
    </source>
</evidence>
<evidence type="ECO:0000256" key="4">
    <source>
        <dbReference type="ARBA" id="ARBA00005003"/>
    </source>
</evidence>
<evidence type="ECO:0000256" key="15">
    <source>
        <dbReference type="ARBA" id="ARBA00022898"/>
    </source>
</evidence>
<evidence type="ECO:0000256" key="8">
    <source>
        <dbReference type="ARBA" id="ARBA00022490"/>
    </source>
</evidence>
<dbReference type="InterPro" id="IPR046342">
    <property type="entry name" value="CBS_dom_sf"/>
</dbReference>
<gene>
    <name evidence="27" type="ORF">CTEN210_08703</name>
</gene>
<dbReference type="InterPro" id="IPR001926">
    <property type="entry name" value="TrpB-like_PALP"/>
</dbReference>
<keyword evidence="8" id="KW-0963">Cytoplasm</keyword>
<dbReference type="EMBL" id="BLLK01000045">
    <property type="protein sequence ID" value="GFH52227.1"/>
    <property type="molecule type" value="Genomic_DNA"/>
</dbReference>
<comment type="catalytic activity">
    <reaction evidence="22 24">
        <text>L-homocysteine + L-serine = L,L-cystathionine + H2O</text>
        <dbReference type="Rhea" id="RHEA:10112"/>
        <dbReference type="ChEBI" id="CHEBI:15377"/>
        <dbReference type="ChEBI" id="CHEBI:33384"/>
        <dbReference type="ChEBI" id="CHEBI:58161"/>
        <dbReference type="ChEBI" id="CHEBI:58199"/>
        <dbReference type="EC" id="4.2.1.22"/>
    </reaction>
</comment>
<keyword evidence="17 23" id="KW-0129">CBS domain</keyword>
<evidence type="ECO:0000256" key="1">
    <source>
        <dbReference type="ARBA" id="ARBA00001933"/>
    </source>
</evidence>
<keyword evidence="28" id="KW-1185">Reference proteome</keyword>
<dbReference type="Pfam" id="PF00571">
    <property type="entry name" value="CBS"/>
    <property type="match status" value="1"/>
</dbReference>
<evidence type="ECO:0000259" key="26">
    <source>
        <dbReference type="PROSITE" id="PS51371"/>
    </source>
</evidence>
<evidence type="ECO:0000256" key="18">
    <source>
        <dbReference type="ARBA" id="ARBA00023239"/>
    </source>
</evidence>
<keyword evidence="18 24" id="KW-0456">Lyase</keyword>
<comment type="subcellular location">
    <subcellularLocation>
        <location evidence="3">Cytoplasm</location>
    </subcellularLocation>
    <subcellularLocation>
        <location evidence="2">Nucleus</location>
    </subcellularLocation>
</comment>
<keyword evidence="19" id="KW-0539">Nucleus</keyword>
<dbReference type="InterPro" id="IPR000644">
    <property type="entry name" value="CBS_dom"/>
</dbReference>
<dbReference type="NCBIfam" id="TIGR01137">
    <property type="entry name" value="cysta_beta"/>
    <property type="match status" value="1"/>
</dbReference>
<keyword evidence="10" id="KW-0597">Phosphoprotein</keyword>
<evidence type="ECO:0000256" key="9">
    <source>
        <dbReference type="ARBA" id="ARBA00022499"/>
    </source>
</evidence>
<dbReference type="PROSITE" id="PS51371">
    <property type="entry name" value="CBS"/>
    <property type="match status" value="1"/>
</dbReference>
<reference evidence="27 28" key="1">
    <citation type="journal article" date="2021" name="Sci. Rep.">
        <title>The genome of the diatom Chaetoceros tenuissimus carries an ancient integrated fragment of an extant virus.</title>
        <authorList>
            <person name="Hongo Y."/>
            <person name="Kimura K."/>
            <person name="Takaki Y."/>
            <person name="Yoshida Y."/>
            <person name="Baba S."/>
            <person name="Kobayashi G."/>
            <person name="Nagasaki K."/>
            <person name="Hano T."/>
            <person name="Tomaru Y."/>
        </authorList>
    </citation>
    <scope>NUCLEOTIDE SEQUENCE [LARGE SCALE GENOMIC DNA]</scope>
    <source>
        <strain evidence="27 28">NIES-3715</strain>
    </source>
</reference>
<keyword evidence="14" id="KW-0832">Ubl conjugation</keyword>
<evidence type="ECO:0000256" key="25">
    <source>
        <dbReference type="SAM" id="MobiDB-lite"/>
    </source>
</evidence>
<dbReference type="SUPFAM" id="SSF53686">
    <property type="entry name" value="Tryptophan synthase beta subunit-like PLP-dependent enzymes"/>
    <property type="match status" value="1"/>
</dbReference>
<dbReference type="InterPro" id="IPR036052">
    <property type="entry name" value="TrpB-like_PALP_sf"/>
</dbReference>
<dbReference type="SUPFAM" id="SSF54631">
    <property type="entry name" value="CBS-domain pair"/>
    <property type="match status" value="1"/>
</dbReference>
<dbReference type="GO" id="GO:0050667">
    <property type="term" value="P:homocysteine metabolic process"/>
    <property type="evidence" value="ECO:0007669"/>
    <property type="project" value="UniProtKB-ARBA"/>
</dbReference>
<keyword evidence="12" id="KW-0349">Heme</keyword>
<evidence type="ECO:0000256" key="2">
    <source>
        <dbReference type="ARBA" id="ARBA00004123"/>
    </source>
</evidence>
<evidence type="ECO:0000256" key="20">
    <source>
        <dbReference type="ARBA" id="ARBA00026192"/>
    </source>
</evidence>
<evidence type="ECO:0000256" key="5">
    <source>
        <dbReference type="ARBA" id="ARBA00007103"/>
    </source>
</evidence>
<evidence type="ECO:0000256" key="13">
    <source>
        <dbReference type="ARBA" id="ARBA00022723"/>
    </source>
</evidence>
<evidence type="ECO:0000256" key="24">
    <source>
        <dbReference type="RuleBase" id="RU361204"/>
    </source>
</evidence>
<evidence type="ECO:0000256" key="17">
    <source>
        <dbReference type="ARBA" id="ARBA00023122"/>
    </source>
</evidence>
<dbReference type="InterPro" id="IPR005857">
    <property type="entry name" value="Cysta_beta_synth"/>
</dbReference>
<dbReference type="AlphaFoldDB" id="A0AAD3CU13"/>
<evidence type="ECO:0000256" key="3">
    <source>
        <dbReference type="ARBA" id="ARBA00004496"/>
    </source>
</evidence>
<dbReference type="GO" id="GO:0004122">
    <property type="term" value="F:cystathionine beta-synthase activity"/>
    <property type="evidence" value="ECO:0007669"/>
    <property type="project" value="UniProtKB-UniRule"/>
</dbReference>
<comment type="function">
    <text evidence="21">Hydro-lyase catalyzing the first step of the transsulfuration pathway, where the hydroxyl group of L-serine is displaced by L-homocysteine in a beta-replacement reaction to form L-cystathionine, the precursor of L-cysteine. This catabolic route allows the elimination of L-methionine and the toxic metabolite L-homocysteine. Also involved in the production of hydrogen sulfide, a gasotransmitter with signaling and cytoprotective effects on neurons.</text>
</comment>
<dbReference type="InterPro" id="IPR001216">
    <property type="entry name" value="P-phosphate_BS"/>
</dbReference>
<dbReference type="CDD" id="cd01561">
    <property type="entry name" value="CBS_like"/>
    <property type="match status" value="1"/>
</dbReference>
<evidence type="ECO:0000256" key="16">
    <source>
        <dbReference type="ARBA" id="ARBA00023004"/>
    </source>
</evidence>
<keyword evidence="13" id="KW-0479">Metal-binding</keyword>
<keyword evidence="11 24" id="KW-0028">Amino-acid biosynthesis</keyword>
<dbReference type="GO" id="GO:0046872">
    <property type="term" value="F:metal ion binding"/>
    <property type="evidence" value="ECO:0007669"/>
    <property type="project" value="UniProtKB-KW"/>
</dbReference>
<evidence type="ECO:0000256" key="21">
    <source>
        <dbReference type="ARBA" id="ARBA00045425"/>
    </source>
</evidence>
<comment type="caution">
    <text evidence="27">The sequence shown here is derived from an EMBL/GenBank/DDBJ whole genome shotgun (WGS) entry which is preliminary data.</text>
</comment>
<dbReference type="GO" id="GO:0006535">
    <property type="term" value="P:cysteine biosynthetic process from serine"/>
    <property type="evidence" value="ECO:0007669"/>
    <property type="project" value="UniProtKB-UniRule"/>
</dbReference>
<evidence type="ECO:0000256" key="14">
    <source>
        <dbReference type="ARBA" id="ARBA00022843"/>
    </source>
</evidence>
<dbReference type="SMART" id="SM00116">
    <property type="entry name" value="CBS"/>
    <property type="match status" value="1"/>
</dbReference>
<keyword evidence="16" id="KW-0408">Iron</keyword>
<dbReference type="FunFam" id="3.40.50.1100:FF:000003">
    <property type="entry name" value="Cystathionine beta-synthase"/>
    <property type="match status" value="1"/>
</dbReference>
<comment type="similarity">
    <text evidence="5 24">Belongs to the cysteine synthase/cystathionine beta-synthase family.</text>
</comment>
<keyword evidence="15 24" id="KW-0663">Pyridoxal phosphate</keyword>
<comment type="subunit">
    <text evidence="6">Homotetramer.</text>
</comment>
<evidence type="ECO:0000313" key="28">
    <source>
        <dbReference type="Proteomes" id="UP001054902"/>
    </source>
</evidence>
<keyword evidence="9" id="KW-1017">Isopeptide bond</keyword>
<evidence type="ECO:0000256" key="7">
    <source>
        <dbReference type="ARBA" id="ARBA00012041"/>
    </source>
</evidence>
<comment type="pathway">
    <text evidence="4">Amino-acid biosynthesis; L-cysteine biosynthesis; L-cysteine from L-homocysteine and L-serine: step 1/2.</text>
</comment>
<dbReference type="FunFam" id="3.10.580.10:FF:000014">
    <property type="entry name" value="Cystathionine beta-synthase"/>
    <property type="match status" value="1"/>
</dbReference>
<accession>A0AAD3CU13</accession>
<dbReference type="GO" id="GO:0005634">
    <property type="term" value="C:nucleus"/>
    <property type="evidence" value="ECO:0007669"/>
    <property type="project" value="UniProtKB-SubCell"/>
</dbReference>
<feature type="region of interest" description="Disordered" evidence="25">
    <location>
        <begin position="1"/>
        <end position="20"/>
    </location>
</feature>
<dbReference type="PROSITE" id="PS00901">
    <property type="entry name" value="CYS_SYNTHASE"/>
    <property type="match status" value="1"/>
</dbReference>
<evidence type="ECO:0000256" key="11">
    <source>
        <dbReference type="ARBA" id="ARBA00022605"/>
    </source>
</evidence>